<sequence length="336" mass="39296">MKKFEHGGDIDSFAKELKCKKEQIIDLSSNINFLKPKITIDFNRVDISFYANYEELYKTVAKHYKVKKSNLELFNGASAAIFSLFDSLALKECFIYSPAYLEYKKAAKLFGYKINLINRFENLKKEIKKGSLVIFVNPSTPDGSFYKIEELLQLWIKKECTVLIDESFLEFTEESSAVSFLKEYKKLYILKSMTKFYSCAGVRVGTIISDKKNIKQLKNKEPNWKLSTFDMNYIMEALKEKDFICNSIKQNSKNRELLQNTLSKYSFIEKIYESKANFLLIKLKNIEAKTLQEHLKKYKIKTRDCSNFDFLDSTFVRVAVKNKESILKLKKALDRI</sequence>
<comment type="cofactor">
    <cofactor evidence="1">
        <name>pyridoxal 5'-phosphate</name>
        <dbReference type="ChEBI" id="CHEBI:597326"/>
    </cofactor>
</comment>
<dbReference type="InterPro" id="IPR004839">
    <property type="entry name" value="Aminotransferase_I/II_large"/>
</dbReference>
<gene>
    <name evidence="4" type="ORF">CRV08_00760</name>
</gene>
<dbReference type="AlphaFoldDB" id="A0A4Q0YHK7"/>
<evidence type="ECO:0000256" key="1">
    <source>
        <dbReference type="ARBA" id="ARBA00001933"/>
    </source>
</evidence>
<evidence type="ECO:0000313" key="4">
    <source>
        <dbReference type="EMBL" id="RXJ70127.1"/>
    </source>
</evidence>
<keyword evidence="4" id="KW-0032">Aminotransferase</keyword>
<keyword evidence="2" id="KW-0663">Pyridoxal phosphate</keyword>
<dbReference type="RefSeq" id="WP_128978065.1">
    <property type="nucleotide sequence ID" value="NZ_PDKJ01000001.1"/>
</dbReference>
<dbReference type="SUPFAM" id="SSF53383">
    <property type="entry name" value="PLP-dependent transferases"/>
    <property type="match status" value="1"/>
</dbReference>
<reference evidence="4 5" key="1">
    <citation type="submission" date="2017-10" db="EMBL/GenBank/DDBJ databases">
        <title>Genomics of the genus Arcobacter.</title>
        <authorList>
            <person name="Perez-Cataluna A."/>
            <person name="Figueras M.J."/>
        </authorList>
    </citation>
    <scope>NUCLEOTIDE SEQUENCE [LARGE SCALE GENOMIC DNA]</scope>
    <source>
        <strain evidence="4 5">CECT 8993</strain>
    </source>
</reference>
<comment type="caution">
    <text evidence="4">The sequence shown here is derived from an EMBL/GenBank/DDBJ whole genome shotgun (WGS) entry which is preliminary data.</text>
</comment>
<protein>
    <submittedName>
        <fullName evidence="4">Aminotransferase class I/II</fullName>
    </submittedName>
</protein>
<dbReference type="CDD" id="cd00609">
    <property type="entry name" value="AAT_like"/>
    <property type="match status" value="1"/>
</dbReference>
<dbReference type="InterPro" id="IPR015424">
    <property type="entry name" value="PyrdxlP-dep_Trfase"/>
</dbReference>
<dbReference type="Gene3D" id="3.90.1150.10">
    <property type="entry name" value="Aspartate Aminotransferase, domain 1"/>
    <property type="match status" value="1"/>
</dbReference>
<name>A0A4Q0YHK7_9BACT</name>
<dbReference type="Gene3D" id="3.40.640.10">
    <property type="entry name" value="Type I PLP-dependent aspartate aminotransferase-like (Major domain)"/>
    <property type="match status" value="1"/>
</dbReference>
<dbReference type="InterPro" id="IPR015421">
    <property type="entry name" value="PyrdxlP-dep_Trfase_major"/>
</dbReference>
<dbReference type="PANTHER" id="PTHR42885">
    <property type="entry name" value="HISTIDINOL-PHOSPHATE AMINOTRANSFERASE-RELATED"/>
    <property type="match status" value="1"/>
</dbReference>
<accession>A0A4Q0YHK7</accession>
<dbReference type="PANTHER" id="PTHR42885:SF1">
    <property type="entry name" value="THREONINE-PHOSPHATE DECARBOXYLASE"/>
    <property type="match status" value="1"/>
</dbReference>
<dbReference type="InterPro" id="IPR015422">
    <property type="entry name" value="PyrdxlP-dep_Trfase_small"/>
</dbReference>
<dbReference type="EMBL" id="PDKJ01000001">
    <property type="protein sequence ID" value="RXJ70127.1"/>
    <property type="molecule type" value="Genomic_DNA"/>
</dbReference>
<evidence type="ECO:0000313" key="5">
    <source>
        <dbReference type="Proteomes" id="UP000290172"/>
    </source>
</evidence>
<dbReference type="GO" id="GO:0008483">
    <property type="term" value="F:transaminase activity"/>
    <property type="evidence" value="ECO:0007669"/>
    <property type="project" value="UniProtKB-KW"/>
</dbReference>
<dbReference type="Proteomes" id="UP000290172">
    <property type="component" value="Unassembled WGS sequence"/>
</dbReference>
<feature type="domain" description="Aminotransferase class I/classII large" evidence="3">
    <location>
        <begin position="50"/>
        <end position="333"/>
    </location>
</feature>
<dbReference type="Pfam" id="PF00155">
    <property type="entry name" value="Aminotran_1_2"/>
    <property type="match status" value="1"/>
</dbReference>
<organism evidence="4 5">
    <name type="scientific">Halarcobacter ebronensis</name>
    <dbReference type="NCBI Taxonomy" id="1462615"/>
    <lineage>
        <taxon>Bacteria</taxon>
        <taxon>Pseudomonadati</taxon>
        <taxon>Campylobacterota</taxon>
        <taxon>Epsilonproteobacteria</taxon>
        <taxon>Campylobacterales</taxon>
        <taxon>Arcobacteraceae</taxon>
        <taxon>Halarcobacter</taxon>
    </lineage>
</organism>
<proteinExistence type="predicted"/>
<evidence type="ECO:0000256" key="2">
    <source>
        <dbReference type="ARBA" id="ARBA00022898"/>
    </source>
</evidence>
<keyword evidence="4" id="KW-0808">Transferase</keyword>
<dbReference type="GO" id="GO:0030170">
    <property type="term" value="F:pyridoxal phosphate binding"/>
    <property type="evidence" value="ECO:0007669"/>
    <property type="project" value="InterPro"/>
</dbReference>
<evidence type="ECO:0000259" key="3">
    <source>
        <dbReference type="Pfam" id="PF00155"/>
    </source>
</evidence>